<protein>
    <submittedName>
        <fullName evidence="2">HNH endonuclease</fullName>
    </submittedName>
</protein>
<gene>
    <name evidence="2" type="ORF">B1L04_02960</name>
</gene>
<evidence type="ECO:0000313" key="3">
    <source>
        <dbReference type="Proteomes" id="UP000189835"/>
    </source>
</evidence>
<sequence length="433" mass="49089">MQNYVFQVDADKRPLDMIPPARARKLQARGKAATFRTYPYAVVRPHAIDSPNTKEYILKIDPGAVWTGFAIQCGEDIIFRLELKHRGVEIKESLAKRSGFRRSRRSRQVRYRQKRFNRKKPEGWLPPSLRHRLETTRTWIKRFMALCPITTIEIEQVKFDLQKLENPEIEGCQYQQGTLLGYEIREYLLEKWGRACVYCSATNLPLQIEHIQAKSNRGSNRIGNLTLACPECNQNKGSQDIRDFLAAKPELLGRILAQAPQPLASATAVNATRLAIVEMAQELCDDVRCWTGGRTKYNRVRQGFPKSHSIDAACVGESGANIKVLVAQPLMVESKGHGTRQAVRCNASGFPALGKDGRPIKAKAGYRHCQSGDIVKFCLDKDRKNARSGIYTARVKTQTPKGFEVKINGSRVAQKMEHLIRFVHRNDGYAYSF</sequence>
<evidence type="ECO:0000313" key="2">
    <source>
        <dbReference type="EMBL" id="OPF19760.1"/>
    </source>
</evidence>
<name>A0A1V4BZ15_MICAE</name>
<dbReference type="AlphaFoldDB" id="A0A1V4BZ15"/>
<dbReference type="SMART" id="SM00507">
    <property type="entry name" value="HNHc"/>
    <property type="match status" value="1"/>
</dbReference>
<dbReference type="GO" id="GO:0008270">
    <property type="term" value="F:zinc ion binding"/>
    <property type="evidence" value="ECO:0007669"/>
    <property type="project" value="InterPro"/>
</dbReference>
<dbReference type="GO" id="GO:0004519">
    <property type="term" value="F:endonuclease activity"/>
    <property type="evidence" value="ECO:0007669"/>
    <property type="project" value="UniProtKB-KW"/>
</dbReference>
<proteinExistence type="predicted"/>
<keyword evidence="2" id="KW-0540">Nuclease</keyword>
<feature type="domain" description="HNH nuclease" evidence="1">
    <location>
        <begin position="183"/>
        <end position="234"/>
    </location>
</feature>
<dbReference type="Pfam" id="PF01844">
    <property type="entry name" value="HNH"/>
    <property type="match status" value="1"/>
</dbReference>
<reference evidence="2 3" key="1">
    <citation type="submission" date="2017-02" db="EMBL/GenBank/DDBJ databases">
        <title>Genome sequence of Microcystis aeruginosa KW.</title>
        <authorList>
            <person name="Oh H.-M."/>
            <person name="Ahn C.-Y."/>
            <person name="Jeong H."/>
            <person name="Srivastava A."/>
            <person name="Lee H.-G."/>
            <person name="Kang S.-R."/>
        </authorList>
    </citation>
    <scope>NUCLEOTIDE SEQUENCE [LARGE SCALE GENOMIC DNA]</scope>
    <source>
        <strain evidence="2 3">KW</strain>
    </source>
</reference>
<dbReference type="Pfam" id="PF14239">
    <property type="entry name" value="RRXRR"/>
    <property type="match status" value="1"/>
</dbReference>
<dbReference type="InterPro" id="IPR047693">
    <property type="entry name" value="RNA-guided_IscB-like"/>
</dbReference>
<dbReference type="EMBL" id="MVGR01000002">
    <property type="protein sequence ID" value="OPF19760.1"/>
    <property type="molecule type" value="Genomic_DNA"/>
</dbReference>
<keyword evidence="2" id="KW-0255">Endonuclease</keyword>
<dbReference type="RefSeq" id="WP_079205722.1">
    <property type="nucleotide sequence ID" value="NZ_MVGR01000002.1"/>
</dbReference>
<dbReference type="CDD" id="cd00085">
    <property type="entry name" value="HNHc"/>
    <property type="match status" value="1"/>
</dbReference>
<organism evidence="2 3">
    <name type="scientific">Microcystis aeruginosa KW</name>
    <dbReference type="NCBI Taxonomy" id="1960155"/>
    <lineage>
        <taxon>Bacteria</taxon>
        <taxon>Bacillati</taxon>
        <taxon>Cyanobacteriota</taxon>
        <taxon>Cyanophyceae</taxon>
        <taxon>Oscillatoriophycideae</taxon>
        <taxon>Chroococcales</taxon>
        <taxon>Microcystaceae</taxon>
        <taxon>Microcystis</taxon>
    </lineage>
</organism>
<dbReference type="InterPro" id="IPR002711">
    <property type="entry name" value="HNH"/>
</dbReference>
<dbReference type="Gene3D" id="1.10.30.50">
    <property type="match status" value="1"/>
</dbReference>
<accession>A0A1V4BZ15</accession>
<evidence type="ECO:0000259" key="1">
    <source>
        <dbReference type="SMART" id="SM00507"/>
    </source>
</evidence>
<dbReference type="Proteomes" id="UP000189835">
    <property type="component" value="Unassembled WGS sequence"/>
</dbReference>
<comment type="caution">
    <text evidence="2">The sequence shown here is derived from an EMBL/GenBank/DDBJ whole genome shotgun (WGS) entry which is preliminary data.</text>
</comment>
<dbReference type="InterPro" id="IPR003615">
    <property type="entry name" value="HNH_nuc"/>
</dbReference>
<dbReference type="GO" id="GO:0003676">
    <property type="term" value="F:nucleic acid binding"/>
    <property type="evidence" value="ECO:0007669"/>
    <property type="project" value="InterPro"/>
</dbReference>
<dbReference type="NCBIfam" id="NF040563">
    <property type="entry name" value="guided_IscB"/>
    <property type="match status" value="1"/>
</dbReference>
<dbReference type="InterPro" id="IPR025938">
    <property type="entry name" value="RRXRR_dom"/>
</dbReference>
<keyword evidence="2" id="KW-0378">Hydrolase</keyword>